<dbReference type="Pfam" id="PF11150">
    <property type="entry name" value="DUF2927"/>
    <property type="match status" value="1"/>
</dbReference>
<evidence type="ECO:0000313" key="2">
    <source>
        <dbReference type="Proteomes" id="UP000075578"/>
    </source>
</evidence>
<protein>
    <recommendedName>
        <fullName evidence="3">DUF2927 domain-containing protein</fullName>
    </recommendedName>
</protein>
<dbReference type="PROSITE" id="PS51257">
    <property type="entry name" value="PROKAR_LIPOPROTEIN"/>
    <property type="match status" value="1"/>
</dbReference>
<gene>
    <name evidence="1" type="ORF">AMQ74_01160</name>
</gene>
<dbReference type="AlphaFoldDB" id="A0A150J2K9"/>
<sequence length="228" mass="26557">MIKSRLLLIFFIFLFLIVGCLYIEENRTIPTQESNSKYTESEIEYFKEIALGTEYGNNQEVIRKWNTDIRIKVNGSPNERDIQTLNRVISDLNLIIGDKINISIVSDNENININFVPLSEFSICDAVPGNWGYFNTKWKNNVIYEASICIATDKLVYQEERSHMIREELTQSLGLMKDSNKYRDSIFYQGYTATQEYSQMDIKIIEILYSDEIKPGMGKEEIELILKN</sequence>
<dbReference type="Proteomes" id="UP000075578">
    <property type="component" value="Unassembled WGS sequence"/>
</dbReference>
<comment type="caution">
    <text evidence="1">The sequence shown here is derived from an EMBL/GenBank/DDBJ whole genome shotgun (WGS) entry which is preliminary data.</text>
</comment>
<accession>A0A150J2K9</accession>
<evidence type="ECO:0008006" key="3">
    <source>
        <dbReference type="Google" id="ProtNLM"/>
    </source>
</evidence>
<name>A0A150J2K9_9EURY</name>
<evidence type="ECO:0000313" key="1">
    <source>
        <dbReference type="EMBL" id="KYC51204.1"/>
    </source>
</evidence>
<dbReference type="PATRIC" id="fig|1705564.3.peg.1204"/>
<dbReference type="InterPro" id="IPR021323">
    <property type="entry name" value="DUF2927"/>
</dbReference>
<proteinExistence type="predicted"/>
<dbReference type="EMBL" id="LNGD01000070">
    <property type="protein sequence ID" value="KYC51204.1"/>
    <property type="molecule type" value="Genomic_DNA"/>
</dbReference>
<reference evidence="1 2" key="1">
    <citation type="journal article" date="2016" name="ISME J.">
        <title>Chasing the elusive Euryarchaeota class WSA2: genomes reveal a uniquely fastidious methyl-reducing methanogen.</title>
        <authorList>
            <person name="Nobu M.K."/>
            <person name="Narihiro T."/>
            <person name="Kuroda K."/>
            <person name="Mei R."/>
            <person name="Liu W.T."/>
        </authorList>
    </citation>
    <scope>NUCLEOTIDE SEQUENCE [LARGE SCALE GENOMIC DNA]</scope>
    <source>
        <strain evidence="1">U1lsi0528_Bin089</strain>
    </source>
</reference>
<organism evidence="1 2">
    <name type="scientific">Candidatus Methanofastidiosum methylothiophilum</name>
    <dbReference type="NCBI Taxonomy" id="1705564"/>
    <lineage>
        <taxon>Archaea</taxon>
        <taxon>Methanobacteriati</taxon>
        <taxon>Methanobacteriota</taxon>
        <taxon>Stenosarchaea group</taxon>
        <taxon>Candidatus Methanofastidiosia</taxon>
        <taxon>Candidatus Methanofastidiosales</taxon>
        <taxon>Candidatus Methanofastidiosaceae</taxon>
        <taxon>Candidatus Methanofastidiosum</taxon>
    </lineage>
</organism>